<keyword evidence="4" id="KW-1133">Transmembrane helix</keyword>
<dbReference type="Pfam" id="PF02518">
    <property type="entry name" value="HATPase_c"/>
    <property type="match status" value="1"/>
</dbReference>
<dbReference type="InterPro" id="IPR003594">
    <property type="entry name" value="HATPase_dom"/>
</dbReference>
<reference evidence="7" key="1">
    <citation type="submission" date="2023-09" db="EMBL/GenBank/DDBJ databases">
        <authorList>
            <person name="Li S."/>
            <person name="Li X."/>
            <person name="Zhang C."/>
            <person name="Zhao Z."/>
        </authorList>
    </citation>
    <scope>NUCLEOTIDE SEQUENCE [LARGE SCALE GENOMIC DNA]</scope>
    <source>
        <strain evidence="7">SQ149</strain>
    </source>
</reference>
<feature type="transmembrane region" description="Helical" evidence="4">
    <location>
        <begin position="730"/>
        <end position="749"/>
    </location>
</feature>
<dbReference type="InterPro" id="IPR013783">
    <property type="entry name" value="Ig-like_fold"/>
</dbReference>
<dbReference type="InterPro" id="IPR015943">
    <property type="entry name" value="WD40/YVTN_repeat-like_dom_sf"/>
</dbReference>
<dbReference type="Gene3D" id="3.30.565.10">
    <property type="entry name" value="Histidine kinase-like ATPase, C-terminal domain"/>
    <property type="match status" value="1"/>
</dbReference>
<dbReference type="SUPFAM" id="SSF63829">
    <property type="entry name" value="Calcium-dependent phosphotriesterase"/>
    <property type="match status" value="2"/>
</dbReference>
<dbReference type="SMART" id="SM00388">
    <property type="entry name" value="HisKA"/>
    <property type="match status" value="1"/>
</dbReference>
<keyword evidence="6" id="KW-0547">Nucleotide-binding</keyword>
<dbReference type="EC" id="2.7.13.3" evidence="2"/>
<dbReference type="Pfam" id="PF07495">
    <property type="entry name" value="Y_Y_Y"/>
    <property type="match status" value="1"/>
</dbReference>
<dbReference type="InterPro" id="IPR036097">
    <property type="entry name" value="HisK_dim/P_sf"/>
</dbReference>
<dbReference type="InterPro" id="IPR036890">
    <property type="entry name" value="HATPase_C_sf"/>
</dbReference>
<dbReference type="Proteomes" id="UP001258994">
    <property type="component" value="Chromosome"/>
</dbReference>
<organism evidence="6 7">
    <name type="scientific">Thalassotalea psychrophila</name>
    <dbReference type="NCBI Taxonomy" id="3065647"/>
    <lineage>
        <taxon>Bacteria</taxon>
        <taxon>Pseudomonadati</taxon>
        <taxon>Pseudomonadota</taxon>
        <taxon>Gammaproteobacteria</taxon>
        <taxon>Alteromonadales</taxon>
        <taxon>Colwelliaceae</taxon>
        <taxon>Thalassotalea</taxon>
    </lineage>
</organism>
<gene>
    <name evidence="6" type="ORF">RGQ13_00660</name>
</gene>
<dbReference type="RefSeq" id="WP_348391634.1">
    <property type="nucleotide sequence ID" value="NZ_CP134145.1"/>
</dbReference>
<proteinExistence type="predicted"/>
<dbReference type="InterPro" id="IPR005467">
    <property type="entry name" value="His_kinase_dom"/>
</dbReference>
<evidence type="ECO:0000256" key="1">
    <source>
        <dbReference type="ARBA" id="ARBA00000085"/>
    </source>
</evidence>
<keyword evidence="6" id="KW-0067">ATP-binding</keyword>
<feature type="domain" description="Histidine kinase" evidence="5">
    <location>
        <begin position="789"/>
        <end position="1004"/>
    </location>
</feature>
<dbReference type="Gene3D" id="2.130.10.10">
    <property type="entry name" value="YVTN repeat-like/Quinoprotein amine dehydrogenase"/>
    <property type="match status" value="2"/>
</dbReference>
<evidence type="ECO:0000259" key="5">
    <source>
        <dbReference type="PROSITE" id="PS50109"/>
    </source>
</evidence>
<keyword evidence="3" id="KW-0597">Phosphoprotein</keyword>
<dbReference type="InterPro" id="IPR004358">
    <property type="entry name" value="Sig_transdc_His_kin-like_C"/>
</dbReference>
<evidence type="ECO:0000256" key="3">
    <source>
        <dbReference type="ARBA" id="ARBA00022553"/>
    </source>
</evidence>
<dbReference type="GO" id="GO:0005524">
    <property type="term" value="F:ATP binding"/>
    <property type="evidence" value="ECO:0007669"/>
    <property type="project" value="UniProtKB-KW"/>
</dbReference>
<dbReference type="Pfam" id="PF00512">
    <property type="entry name" value="HisKA"/>
    <property type="match status" value="1"/>
</dbReference>
<dbReference type="InterPro" id="IPR003661">
    <property type="entry name" value="HisK_dim/P_dom"/>
</dbReference>
<keyword evidence="4" id="KW-0472">Membrane</keyword>
<protein>
    <recommendedName>
        <fullName evidence="2">histidine kinase</fullName>
        <ecNumber evidence="2">2.7.13.3</ecNumber>
    </recommendedName>
</protein>
<dbReference type="CDD" id="cd00082">
    <property type="entry name" value="HisKA"/>
    <property type="match status" value="1"/>
</dbReference>
<evidence type="ECO:0000313" key="7">
    <source>
        <dbReference type="Proteomes" id="UP001258994"/>
    </source>
</evidence>
<keyword evidence="4" id="KW-0812">Transmembrane</keyword>
<dbReference type="EMBL" id="CP134145">
    <property type="protein sequence ID" value="WNC72517.1"/>
    <property type="molecule type" value="Genomic_DNA"/>
</dbReference>
<dbReference type="Gene3D" id="2.60.40.10">
    <property type="entry name" value="Immunoglobulins"/>
    <property type="match status" value="1"/>
</dbReference>
<evidence type="ECO:0000256" key="4">
    <source>
        <dbReference type="SAM" id="Phobius"/>
    </source>
</evidence>
<evidence type="ECO:0000256" key="2">
    <source>
        <dbReference type="ARBA" id="ARBA00012438"/>
    </source>
</evidence>
<dbReference type="PANTHER" id="PTHR43547">
    <property type="entry name" value="TWO-COMPONENT HISTIDINE KINASE"/>
    <property type="match status" value="1"/>
</dbReference>
<name>A0ABY9TUI8_9GAMM</name>
<dbReference type="SUPFAM" id="SSF101898">
    <property type="entry name" value="NHL repeat"/>
    <property type="match status" value="1"/>
</dbReference>
<dbReference type="PROSITE" id="PS50109">
    <property type="entry name" value="HIS_KIN"/>
    <property type="match status" value="1"/>
</dbReference>
<dbReference type="PANTHER" id="PTHR43547:SF2">
    <property type="entry name" value="HYBRID SIGNAL TRANSDUCTION HISTIDINE KINASE C"/>
    <property type="match status" value="1"/>
</dbReference>
<accession>A0ABY9TUI8</accession>
<dbReference type="PRINTS" id="PR00344">
    <property type="entry name" value="BCTRLSENSOR"/>
</dbReference>
<dbReference type="SUPFAM" id="SSF47384">
    <property type="entry name" value="Homodimeric domain of signal transducing histidine kinase"/>
    <property type="match status" value="1"/>
</dbReference>
<dbReference type="SUPFAM" id="SSF55874">
    <property type="entry name" value="ATPase domain of HSP90 chaperone/DNA topoisomerase II/histidine kinase"/>
    <property type="match status" value="1"/>
</dbReference>
<comment type="catalytic activity">
    <reaction evidence="1">
        <text>ATP + protein L-histidine = ADP + protein N-phospho-L-histidine.</text>
        <dbReference type="EC" id="2.7.13.3"/>
    </reaction>
</comment>
<dbReference type="Gene3D" id="1.10.287.130">
    <property type="match status" value="1"/>
</dbReference>
<dbReference type="SMART" id="SM00387">
    <property type="entry name" value="HATPase_c"/>
    <property type="match status" value="1"/>
</dbReference>
<keyword evidence="7" id="KW-1185">Reference proteome</keyword>
<evidence type="ECO:0000313" key="6">
    <source>
        <dbReference type="EMBL" id="WNC72517.1"/>
    </source>
</evidence>
<sequence length="1004" mass="114070">MSQDSNGFLWYAGFNGLLRFDGYEIKEFIHDPDNANSIAENAIRTITADKQGGLWISLYNLGLAHYDAKTGNFSHFPHDKNNVNTPSSNTIRDIIVLDNGDLWIGGRAGLSYYSLKDKTFTHYNSGSDVKNDSYTIDMTIDNSGKLWLATARGLKFFDENKKQLVVPKLLTPTKQPISEQQQLTLFRKIITAKDGRLWLAGYQANIHLLDPNANALSQVKGDSKSGKYNHMAIEQVNEKEIWVSNLTNGIEIFDARTTRKINHIDPTTNSTLTLKSKKVDAIFTDAAGTVWLSFNGSKLQYYNQSLSAFQYIHLDEELTSEEMVYLLPLSTDNSLLSVNKKLILFNKKNGEQKLLDFPGDSEQGKQTWEVSALARGVNNSIWLTTTNSTLIKFDLISQQKTYYSYASMGFKGNNPYDINYISEQEIMLSTSGGPIVFNPQIEEFETLQTTNKEDITERTWHTYKSEQGDYYIATNIGLYYQLSNQQDFSFLPLNKNNLRGSSVERILQGKKGEIFLFTNQTVYYLEVKGDKLILNELPAPPDSLSLNFMSLNIDNKGNLWFGPYAYYDPYQQQYHSLGHYDVLNNKTPNSLEVLGDTIYAVSDSSIILINTEQLTPLSYQAPIKLIEFKSGRSINAANGSKVNVAADRQELSAKFSALDLVNADNTQYEYRLKGYDDYWRTTPTNERRATYTSLPPGDFTLEIKAQHQSANLSHKTLSIPVTVLPKFYQTWWFITCILTLTAWLLWFIHKLFLQKAMLRETELNTHKLALERAKMMEELIEKKNQLLADVSHELGTPLTVLKLQVESLKDELEDDVQVTYDALDNKLDDIQHLINDIHQLAQSDIGALQLNKETFEFNETLDLWQRELTQFVNNNKLSFDINRQLPPHLMVEFDRDRIKQIFTNLLTNSIKYTDKPGQVILSASTKKNTLLLSIEDSGPGVSTIDLTNIFERLYRVETSRSRDTGGSGLGLAICKSLIEEHNGKIYANHSALGGLKINMELPIL</sequence>
<dbReference type="InterPro" id="IPR011123">
    <property type="entry name" value="Y_Y_Y"/>
</dbReference>